<evidence type="ECO:0000259" key="13">
    <source>
        <dbReference type="PROSITE" id="PS50262"/>
    </source>
</evidence>
<dbReference type="SUPFAM" id="SSF81321">
    <property type="entry name" value="Family A G protein-coupled receptor-like"/>
    <property type="match status" value="1"/>
</dbReference>
<comment type="similarity">
    <text evidence="2 10">Belongs to the G-protein coupled receptor 1 family.</text>
</comment>
<dbReference type="AlphaFoldDB" id="A0A834R3L0"/>
<dbReference type="GO" id="GO:0004930">
    <property type="term" value="F:G protein-coupled receptor activity"/>
    <property type="evidence" value="ECO:0007669"/>
    <property type="project" value="UniProtKB-KW"/>
</dbReference>
<dbReference type="PRINTS" id="PR00237">
    <property type="entry name" value="GPCRRHODOPSN"/>
</dbReference>
<reference evidence="14" key="2">
    <citation type="submission" date="2020-01" db="EMBL/GenBank/DDBJ databases">
        <authorList>
            <person name="Korhonen P.K.K."/>
            <person name="Guangxu M.G."/>
            <person name="Wang T.W."/>
            <person name="Stroehlein A.J.S."/>
            <person name="Young N.D."/>
            <person name="Ang C.-S.A."/>
            <person name="Fernando D.W.F."/>
            <person name="Lu H.L."/>
            <person name="Taylor S.T."/>
            <person name="Ehtesham M.E.M."/>
            <person name="Najaraj S.H.N."/>
            <person name="Harsha G.H.G."/>
            <person name="Madugundu A.M."/>
            <person name="Renuse S.R."/>
            <person name="Holt D.H."/>
            <person name="Pandey A.P."/>
            <person name="Papenfuss A.P."/>
            <person name="Gasser R.B.G."/>
            <person name="Fischer K.F."/>
        </authorList>
    </citation>
    <scope>NUCLEOTIDE SEQUENCE</scope>
    <source>
        <strain evidence="14">SSS_KF_BRIS2020</strain>
    </source>
</reference>
<evidence type="ECO:0000256" key="9">
    <source>
        <dbReference type="ARBA" id="ARBA00023224"/>
    </source>
</evidence>
<evidence type="ECO:0000256" key="5">
    <source>
        <dbReference type="ARBA" id="ARBA00022989"/>
    </source>
</evidence>
<organism evidence="14">
    <name type="scientific">Sarcoptes scabiei</name>
    <name type="common">Itch mite</name>
    <name type="synonym">Acarus scabiei</name>
    <dbReference type="NCBI Taxonomy" id="52283"/>
    <lineage>
        <taxon>Eukaryota</taxon>
        <taxon>Metazoa</taxon>
        <taxon>Ecdysozoa</taxon>
        <taxon>Arthropoda</taxon>
        <taxon>Chelicerata</taxon>
        <taxon>Arachnida</taxon>
        <taxon>Acari</taxon>
        <taxon>Acariformes</taxon>
        <taxon>Sarcoptiformes</taxon>
        <taxon>Astigmata</taxon>
        <taxon>Psoroptidia</taxon>
        <taxon>Sarcoptoidea</taxon>
        <taxon>Sarcoptidae</taxon>
        <taxon>Sarcoptinae</taxon>
        <taxon>Sarcoptes</taxon>
    </lineage>
</organism>
<evidence type="ECO:0000256" key="12">
    <source>
        <dbReference type="SAM" id="Phobius"/>
    </source>
</evidence>
<feature type="transmembrane region" description="Helical" evidence="12">
    <location>
        <begin position="58"/>
        <end position="80"/>
    </location>
</feature>
<gene>
    <name evidence="14" type="primary">SSS_799g</name>
    <name evidence="14" type="ORF">SSS_799</name>
</gene>
<dbReference type="Proteomes" id="UP000070412">
    <property type="component" value="Unassembled WGS sequence"/>
</dbReference>
<evidence type="ECO:0000256" key="1">
    <source>
        <dbReference type="ARBA" id="ARBA00004651"/>
    </source>
</evidence>
<evidence type="ECO:0000256" key="8">
    <source>
        <dbReference type="ARBA" id="ARBA00023170"/>
    </source>
</evidence>
<keyword evidence="6 10" id="KW-0297">G-protein coupled receptor</keyword>
<feature type="transmembrane region" description="Helical" evidence="12">
    <location>
        <begin position="100"/>
        <end position="125"/>
    </location>
</feature>
<evidence type="ECO:0000256" key="3">
    <source>
        <dbReference type="ARBA" id="ARBA00022475"/>
    </source>
</evidence>
<evidence type="ECO:0000256" key="10">
    <source>
        <dbReference type="RuleBase" id="RU000688"/>
    </source>
</evidence>
<dbReference type="Gene3D" id="1.20.1070.10">
    <property type="entry name" value="Rhodopsin 7-helix transmembrane proteins"/>
    <property type="match status" value="2"/>
</dbReference>
<evidence type="ECO:0000313" key="15">
    <source>
        <dbReference type="EnsemblMetazoa" id="KAF7489065.1"/>
    </source>
</evidence>
<dbReference type="EnsemblMetazoa" id="SSS_799s_mrna">
    <property type="protein sequence ID" value="KAF7489065.1"/>
    <property type="gene ID" value="SSS_799"/>
</dbReference>
<name>A0A834R3L0_SARSC</name>
<keyword evidence="9 10" id="KW-0807">Transducer</keyword>
<evidence type="ECO:0000256" key="4">
    <source>
        <dbReference type="ARBA" id="ARBA00022692"/>
    </source>
</evidence>
<comment type="subcellular location">
    <subcellularLocation>
        <location evidence="1">Cell membrane</location>
        <topology evidence="1">Multi-pass membrane protein</topology>
    </subcellularLocation>
</comment>
<accession>A0A834R3L0</accession>
<feature type="transmembrane region" description="Helical" evidence="12">
    <location>
        <begin position="370"/>
        <end position="387"/>
    </location>
</feature>
<keyword evidence="3" id="KW-1003">Cell membrane</keyword>
<feature type="domain" description="G-protein coupled receptors family 1 profile" evidence="13">
    <location>
        <begin position="1"/>
        <end position="423"/>
    </location>
</feature>
<evidence type="ECO:0000256" key="6">
    <source>
        <dbReference type="ARBA" id="ARBA00023040"/>
    </source>
</evidence>
<dbReference type="Pfam" id="PF00001">
    <property type="entry name" value="7tm_1"/>
    <property type="match status" value="1"/>
</dbReference>
<dbReference type="PROSITE" id="PS50262">
    <property type="entry name" value="G_PROTEIN_RECEP_F1_2"/>
    <property type="match status" value="1"/>
</dbReference>
<keyword evidence="4 10" id="KW-0812">Transmembrane</keyword>
<reference evidence="15" key="3">
    <citation type="submission" date="2022-06" db="UniProtKB">
        <authorList>
            <consortium name="EnsemblMetazoa"/>
        </authorList>
    </citation>
    <scope>IDENTIFICATION</scope>
</reference>
<evidence type="ECO:0000313" key="16">
    <source>
        <dbReference type="Proteomes" id="UP000070412"/>
    </source>
</evidence>
<keyword evidence="16" id="KW-1185">Reference proteome</keyword>
<feature type="region of interest" description="Disordered" evidence="11">
    <location>
        <begin position="155"/>
        <end position="185"/>
    </location>
</feature>
<protein>
    <submittedName>
        <fullName evidence="14">Octopamine receptor</fullName>
    </submittedName>
</protein>
<evidence type="ECO:0000256" key="7">
    <source>
        <dbReference type="ARBA" id="ARBA00023136"/>
    </source>
</evidence>
<dbReference type="EMBL" id="WVUK01000065">
    <property type="protein sequence ID" value="KAF7489065.1"/>
    <property type="molecule type" value="Genomic_DNA"/>
</dbReference>
<dbReference type="PANTHER" id="PTHR24248">
    <property type="entry name" value="ADRENERGIC RECEPTOR-RELATED G-PROTEIN COUPLED RECEPTOR"/>
    <property type="match status" value="1"/>
</dbReference>
<feature type="transmembrane region" description="Helical" evidence="12">
    <location>
        <begin position="15"/>
        <end position="37"/>
    </location>
</feature>
<keyword evidence="5 12" id="KW-1133">Transmembrane helix</keyword>
<dbReference type="PROSITE" id="PS00237">
    <property type="entry name" value="G_PROTEIN_RECEP_F1_1"/>
    <property type="match status" value="1"/>
</dbReference>
<reference evidence="16" key="1">
    <citation type="journal article" date="2020" name="PLoS Negl. Trop. Dis.">
        <title>High-quality nuclear genome for Sarcoptes scabiei-A critical resource for a neglected parasite.</title>
        <authorList>
            <person name="Korhonen P.K."/>
            <person name="Gasser R.B."/>
            <person name="Ma G."/>
            <person name="Wang T."/>
            <person name="Stroehlein A.J."/>
            <person name="Young N.D."/>
            <person name="Ang C.S."/>
            <person name="Fernando D.D."/>
            <person name="Lu H.C."/>
            <person name="Taylor S."/>
            <person name="Reynolds S.L."/>
            <person name="Mofiz E."/>
            <person name="Najaraj S.H."/>
            <person name="Gowda H."/>
            <person name="Madugundu A."/>
            <person name="Renuse S."/>
            <person name="Holt D."/>
            <person name="Pandey A."/>
            <person name="Papenfuss A.T."/>
            <person name="Fischer K."/>
        </authorList>
    </citation>
    <scope>NUCLEOTIDE SEQUENCE [LARGE SCALE GENOMIC DNA]</scope>
</reference>
<evidence type="ECO:0000256" key="11">
    <source>
        <dbReference type="SAM" id="MobiDB-lite"/>
    </source>
</evidence>
<sequence>MTKIGLPRSSMKLCLTMLSLLIVLCTISILNLVAVSIDRYWAILHPLDYHKRISERTACFIICACWILGSVIGFLPLFGWRNEYRDSCYFIPTMNYNFLLFLYFVTIVFPAIIMAISYVRIYIVVVQQLTLNKIRHLNMTELKLSKSKFKDRHKHETISLQDSDDNNSNADPNDFYDNNRANTNDLRRSNQINHDKSKSLINAVMPLGIRRTRKRSSQISQQISMALQQTRSTLKSFSSFDRSISLSDGFDQSISDQSSTIDSIRYNMKRSKPFFRRILCGRYRNKVKNDSFDDDQFMKTTVISNNDNGRNYSRKPYESDGNQMNGQCKGSPYSINHYCNNNQTKSNDSIGIQATKLSYSRREVKKAQKLFVIVVFFMICWIPLYTSNAVQAICRRCPTLSANLLDYLIILSHINSAGSPFLYAFHMKDFRQALRRLICKGAVNRRKLRDLRREELFSISGQRMYSIVSKNLNELNHLDPSMTDGPQQNDRYDRFERKRKSFHESIDRLPSSKINTKIISRNQNAIDSNRNNRDIKLTLPKSDSNFQRYF</sequence>
<keyword evidence="8 10" id="KW-0675">Receptor</keyword>
<feature type="transmembrane region" description="Helical" evidence="12">
    <location>
        <begin position="407"/>
        <end position="426"/>
    </location>
</feature>
<dbReference type="OrthoDB" id="9445642at2759"/>
<dbReference type="GO" id="GO:0005886">
    <property type="term" value="C:plasma membrane"/>
    <property type="evidence" value="ECO:0007669"/>
    <property type="project" value="UniProtKB-SubCell"/>
</dbReference>
<proteinExistence type="inferred from homology"/>
<dbReference type="InterPro" id="IPR000276">
    <property type="entry name" value="GPCR_Rhodpsn"/>
</dbReference>
<evidence type="ECO:0000256" key="2">
    <source>
        <dbReference type="ARBA" id="ARBA00010663"/>
    </source>
</evidence>
<keyword evidence="7 12" id="KW-0472">Membrane</keyword>
<evidence type="ECO:0000313" key="14">
    <source>
        <dbReference type="EMBL" id="KAF7489065.1"/>
    </source>
</evidence>
<dbReference type="InterPro" id="IPR017452">
    <property type="entry name" value="GPCR_Rhodpsn_7TM"/>
</dbReference>